<gene>
    <name evidence="2" type="ORF">LNL84_05400</name>
</gene>
<evidence type="ECO:0000313" key="2">
    <source>
        <dbReference type="EMBL" id="MCJ2376267.1"/>
    </source>
</evidence>
<name>A0A9X1W8L0_9VIBR</name>
<dbReference type="Gene3D" id="1.25.40.10">
    <property type="entry name" value="Tetratricopeptide repeat domain"/>
    <property type="match status" value="1"/>
</dbReference>
<feature type="chain" id="PRO_5040915817" evidence="1">
    <location>
        <begin position="20"/>
        <end position="164"/>
    </location>
</feature>
<keyword evidence="1" id="KW-0732">Signal</keyword>
<dbReference type="Proteomes" id="UP001139488">
    <property type="component" value="Unassembled WGS sequence"/>
</dbReference>
<evidence type="ECO:0000313" key="3">
    <source>
        <dbReference type="Proteomes" id="UP001139488"/>
    </source>
</evidence>
<keyword evidence="3" id="KW-1185">Reference proteome</keyword>
<dbReference type="InterPro" id="IPR011990">
    <property type="entry name" value="TPR-like_helical_dom_sf"/>
</dbReference>
<feature type="signal peptide" evidence="1">
    <location>
        <begin position="1"/>
        <end position="19"/>
    </location>
</feature>
<dbReference type="EMBL" id="JAJNNZ010000003">
    <property type="protein sequence ID" value="MCJ2376267.1"/>
    <property type="molecule type" value="Genomic_DNA"/>
</dbReference>
<dbReference type="SUPFAM" id="SSF48452">
    <property type="entry name" value="TPR-like"/>
    <property type="match status" value="1"/>
</dbReference>
<comment type="caution">
    <text evidence="2">The sequence shown here is derived from an EMBL/GenBank/DDBJ whole genome shotgun (WGS) entry which is preliminary data.</text>
</comment>
<dbReference type="Pfam" id="PF13414">
    <property type="entry name" value="TPR_11"/>
    <property type="match status" value="1"/>
</dbReference>
<dbReference type="AlphaFoldDB" id="A0A9X1W8L0"/>
<organism evidence="2 3">
    <name type="scientific">Vibrio gelatinilyticus</name>
    <dbReference type="NCBI Taxonomy" id="2893468"/>
    <lineage>
        <taxon>Bacteria</taxon>
        <taxon>Pseudomonadati</taxon>
        <taxon>Pseudomonadota</taxon>
        <taxon>Gammaproteobacteria</taxon>
        <taxon>Vibrionales</taxon>
        <taxon>Vibrionaceae</taxon>
        <taxon>Vibrio</taxon>
    </lineage>
</organism>
<dbReference type="RefSeq" id="WP_244355707.1">
    <property type="nucleotide sequence ID" value="NZ_JAJNNZ010000003.1"/>
</dbReference>
<proteinExistence type="predicted"/>
<dbReference type="InterPro" id="IPR019734">
    <property type="entry name" value="TPR_rpt"/>
</dbReference>
<sequence length="164" mass="18767">MLKTLMTILALIFITNAYAKGSGSSYSNSLNKHQRLYNQGVELMLDKEFREAERKFRAALKRDKNWAEAHNNLAYTLRKQGSENYSTALFHYNKAIALSPSLPEPYMYRGVLHVQMGNEKLAQQDLNTLRQMSSPLADELEYVIQQGKEKSPEQFFGVSRKAGE</sequence>
<reference evidence="2" key="1">
    <citation type="submission" date="2021-11" db="EMBL/GenBank/DDBJ databases">
        <title>Vibrio ZSDE26 sp. nov. and Vibrio ZSDZ34 sp. nov., isolated from coastal seawater in Qingdao.</title>
        <authorList>
            <person name="Zhang P."/>
        </authorList>
    </citation>
    <scope>NUCLEOTIDE SEQUENCE</scope>
    <source>
        <strain evidence="2">ZSDZ34</strain>
    </source>
</reference>
<evidence type="ECO:0000256" key="1">
    <source>
        <dbReference type="SAM" id="SignalP"/>
    </source>
</evidence>
<accession>A0A9X1W8L0</accession>
<protein>
    <submittedName>
        <fullName evidence="2">Tetratricopeptide repeat protein</fullName>
    </submittedName>
</protein>
<dbReference type="SMART" id="SM00028">
    <property type="entry name" value="TPR"/>
    <property type="match status" value="3"/>
</dbReference>